<dbReference type="PANTHER" id="PTHR43369:SF2">
    <property type="entry name" value="PHOSPHORIBOSYLGLYCINAMIDE FORMYLTRANSFERASE"/>
    <property type="match status" value="1"/>
</dbReference>
<evidence type="ECO:0000256" key="1">
    <source>
        <dbReference type="ARBA" id="ARBA00005054"/>
    </source>
</evidence>
<evidence type="ECO:0000313" key="6">
    <source>
        <dbReference type="EMBL" id="KJV64022.1"/>
    </source>
</evidence>
<evidence type="ECO:0000256" key="3">
    <source>
        <dbReference type="ARBA" id="ARBA00022755"/>
    </source>
</evidence>
<proteinExistence type="inferred from homology"/>
<dbReference type="GO" id="GO:0005829">
    <property type="term" value="C:cytosol"/>
    <property type="evidence" value="ECO:0007669"/>
    <property type="project" value="TreeGrafter"/>
</dbReference>
<dbReference type="SUPFAM" id="SSF53328">
    <property type="entry name" value="Formyltransferase"/>
    <property type="match status" value="1"/>
</dbReference>
<dbReference type="CDD" id="cd08645">
    <property type="entry name" value="FMT_core_GART"/>
    <property type="match status" value="1"/>
</dbReference>
<dbReference type="Proteomes" id="UP000033441">
    <property type="component" value="Unassembled WGS sequence"/>
</dbReference>
<dbReference type="AlphaFoldDB" id="A0A0F3N8J2"/>
<dbReference type="NCBIfam" id="TIGR00639">
    <property type="entry name" value="PurN"/>
    <property type="match status" value="1"/>
</dbReference>
<dbReference type="PATRIC" id="fig|1359152.3.peg.1588"/>
<protein>
    <recommendedName>
        <fullName evidence="4">Phosphoribosylglycinamide formyltransferase</fullName>
        <ecNumber evidence="4">2.1.2.2</ecNumber>
    </recommendedName>
    <alternativeName>
        <fullName evidence="4">5'-phosphoribosylglycinamide transformylase</fullName>
    </alternativeName>
    <alternativeName>
        <fullName evidence="4">GAR transformylase</fullName>
        <shortName evidence="4">GART</shortName>
    </alternativeName>
</protein>
<reference evidence="6 7" key="1">
    <citation type="submission" date="2015-02" db="EMBL/GenBank/DDBJ databases">
        <title>Genome Sequencing of Rickettsiales.</title>
        <authorList>
            <person name="Daugherty S.C."/>
            <person name="Su Q."/>
            <person name="Abolude K."/>
            <person name="Beier-Sexton M."/>
            <person name="Carlyon J.A."/>
            <person name="Carter R."/>
            <person name="Day N.P."/>
            <person name="Dumler S.J."/>
            <person name="Dyachenko V."/>
            <person name="Godinez A."/>
            <person name="Kurtti T.J."/>
            <person name="Lichay M."/>
            <person name="Mullins K.E."/>
            <person name="Ott S."/>
            <person name="Pappas-Brown V."/>
            <person name="Paris D.H."/>
            <person name="Patel P."/>
            <person name="Richards A.L."/>
            <person name="Sadzewicz L."/>
            <person name="Sears K."/>
            <person name="Seidman D."/>
            <person name="Sengamalay N."/>
            <person name="Stenos J."/>
            <person name="Tallon L.J."/>
            <person name="Vincent G."/>
            <person name="Fraser C.M."/>
            <person name="Munderloh U."/>
            <person name="Dunning-Hotopp J.C."/>
        </authorList>
    </citation>
    <scope>NUCLEOTIDE SEQUENCE [LARGE SCALE GENOMIC DNA]</scope>
    <source>
        <strain evidence="6 7">ApMUC09</strain>
    </source>
</reference>
<comment type="function">
    <text evidence="4">Catalyzes the transfer of a formyl group from 10-formyltetrahydrofolate to 5-phospho-ribosyl-glycinamide (GAR), producing 5-phospho-ribosyl-N-formylglycinamide (FGAR) and tetrahydrofolate.</text>
</comment>
<dbReference type="InterPro" id="IPR004607">
    <property type="entry name" value="GART"/>
</dbReference>
<organism evidence="6 7">
    <name type="scientific">Anaplasma phagocytophilum str. ApMUC09</name>
    <dbReference type="NCBI Taxonomy" id="1359152"/>
    <lineage>
        <taxon>Bacteria</taxon>
        <taxon>Pseudomonadati</taxon>
        <taxon>Pseudomonadota</taxon>
        <taxon>Alphaproteobacteria</taxon>
        <taxon>Rickettsiales</taxon>
        <taxon>Anaplasmataceae</taxon>
        <taxon>Anaplasma</taxon>
        <taxon>phagocytophilum group</taxon>
    </lineage>
</organism>
<sequence>MKRELRVGVLISGRGSNLEALAKAFSTEESSVVISCVISNNAEARGLLIAQSYGIPTFVVKRKPLDIENISTVLKEHNVDLVCLAGFMSILPEKFVTDWHHKIVNIHPSLLPSFKGLNAQEQAYKAGVKIAGCTLHYVYPELDAGPIIMQAAVPVLREDTAESLASRILAAEHVCYPKGVKLIAQGKIKLCDDGIVQCTGEDDLFLFQENF</sequence>
<keyword evidence="3 4" id="KW-0658">Purine biosynthesis</keyword>
<dbReference type="Pfam" id="PF00551">
    <property type="entry name" value="Formyl_trans_N"/>
    <property type="match status" value="1"/>
</dbReference>
<feature type="active site" description="Proton donor" evidence="4">
    <location>
        <position position="107"/>
    </location>
</feature>
<feature type="site" description="Raises pKa of active site His" evidence="4">
    <location>
        <position position="143"/>
    </location>
</feature>
<evidence type="ECO:0000313" key="7">
    <source>
        <dbReference type="Proteomes" id="UP000033441"/>
    </source>
</evidence>
<evidence type="ECO:0000259" key="5">
    <source>
        <dbReference type="Pfam" id="PF00551"/>
    </source>
</evidence>
<keyword evidence="2 4" id="KW-0808">Transferase</keyword>
<dbReference type="HAMAP" id="MF_01930">
    <property type="entry name" value="PurN"/>
    <property type="match status" value="1"/>
</dbReference>
<feature type="binding site" evidence="4">
    <location>
        <position position="105"/>
    </location>
    <ligand>
        <name>(6R)-10-formyltetrahydrofolate</name>
        <dbReference type="ChEBI" id="CHEBI:195366"/>
    </ligand>
</feature>
<dbReference type="InterPro" id="IPR002376">
    <property type="entry name" value="Formyl_transf_N"/>
</dbReference>
<comment type="similarity">
    <text evidence="4">Belongs to the GART family.</text>
</comment>
<dbReference type="PANTHER" id="PTHR43369">
    <property type="entry name" value="PHOSPHORIBOSYLGLYCINAMIDE FORMYLTRANSFERASE"/>
    <property type="match status" value="1"/>
</dbReference>
<gene>
    <name evidence="4" type="primary">purN</name>
    <name evidence="6" type="ORF">APHMUC_1516</name>
</gene>
<dbReference type="EMBL" id="LANV01000001">
    <property type="protein sequence ID" value="KJV64022.1"/>
    <property type="molecule type" value="Genomic_DNA"/>
</dbReference>
<dbReference type="Gene3D" id="3.40.50.170">
    <property type="entry name" value="Formyl transferase, N-terminal domain"/>
    <property type="match status" value="1"/>
</dbReference>
<evidence type="ECO:0000256" key="4">
    <source>
        <dbReference type="HAMAP-Rule" id="MF_01930"/>
    </source>
</evidence>
<dbReference type="InterPro" id="IPR036477">
    <property type="entry name" value="Formyl_transf_N_sf"/>
</dbReference>
<comment type="caution">
    <text evidence="4">Lacks conserved residue(s) required for the propagation of feature annotation.</text>
</comment>
<comment type="pathway">
    <text evidence="1 4">Purine metabolism; IMP biosynthesis via de novo pathway; N(2)-formyl-N(1)-(5-phospho-D-ribosyl)glycinamide from N(1)-(5-phospho-D-ribosyl)glycinamide (10-formyl THF route): step 1/1.</text>
</comment>
<comment type="catalytic activity">
    <reaction evidence="4">
        <text>N(1)-(5-phospho-beta-D-ribosyl)glycinamide + (6R)-10-formyltetrahydrofolate = N(2)-formyl-N(1)-(5-phospho-beta-D-ribosyl)glycinamide + (6S)-5,6,7,8-tetrahydrofolate + H(+)</text>
        <dbReference type="Rhea" id="RHEA:15053"/>
        <dbReference type="ChEBI" id="CHEBI:15378"/>
        <dbReference type="ChEBI" id="CHEBI:57453"/>
        <dbReference type="ChEBI" id="CHEBI:143788"/>
        <dbReference type="ChEBI" id="CHEBI:147286"/>
        <dbReference type="ChEBI" id="CHEBI:195366"/>
        <dbReference type="EC" id="2.1.2.2"/>
    </reaction>
</comment>
<feature type="binding site" evidence="4">
    <location>
        <position position="62"/>
    </location>
    <ligand>
        <name>(6R)-10-formyltetrahydrofolate</name>
        <dbReference type="ChEBI" id="CHEBI:195366"/>
    </ligand>
</feature>
<dbReference type="GO" id="GO:0004644">
    <property type="term" value="F:phosphoribosylglycinamide formyltransferase activity"/>
    <property type="evidence" value="ECO:0007669"/>
    <property type="project" value="UniProtKB-UniRule"/>
</dbReference>
<feature type="binding site" evidence="4">
    <location>
        <begin position="15"/>
        <end position="17"/>
    </location>
    <ligand>
        <name>N(1)-(5-phospho-beta-D-ribosyl)glycinamide</name>
        <dbReference type="ChEBI" id="CHEBI:143788"/>
    </ligand>
</feature>
<name>A0A0F3N8J2_ANAPH</name>
<evidence type="ECO:0000256" key="2">
    <source>
        <dbReference type="ARBA" id="ARBA00022679"/>
    </source>
</evidence>
<accession>A0A0F3N8J2</accession>
<dbReference type="EC" id="2.1.2.2" evidence="4"/>
<dbReference type="UniPathway" id="UPA00074">
    <property type="reaction ID" value="UER00126"/>
</dbReference>
<dbReference type="GO" id="GO:0006189">
    <property type="term" value="P:'de novo' IMP biosynthetic process"/>
    <property type="evidence" value="ECO:0007669"/>
    <property type="project" value="UniProtKB-UniRule"/>
</dbReference>
<comment type="caution">
    <text evidence="6">The sequence shown here is derived from an EMBL/GenBank/DDBJ whole genome shotgun (WGS) entry which is preliminary data.</text>
</comment>
<feature type="domain" description="Formyl transferase N-terminal" evidence="5">
    <location>
        <begin position="6"/>
        <end position="178"/>
    </location>
</feature>